<dbReference type="RefSeq" id="WP_259543830.1">
    <property type="nucleotide sequence ID" value="NZ_JANLCJ010000703.1"/>
</dbReference>
<feature type="non-terminal residue" evidence="1">
    <location>
        <position position="1"/>
    </location>
</feature>
<reference evidence="1" key="1">
    <citation type="submission" date="2022-08" db="EMBL/GenBank/DDBJ databases">
        <authorList>
            <person name="Deng Y."/>
            <person name="Han X.-F."/>
            <person name="Zhang Y.-Q."/>
        </authorList>
    </citation>
    <scope>NUCLEOTIDE SEQUENCE</scope>
    <source>
        <strain evidence="1">CPCC 203386</strain>
    </source>
</reference>
<organism evidence="1 2">
    <name type="scientific">Herbiconiux daphne</name>
    <dbReference type="NCBI Taxonomy" id="2970914"/>
    <lineage>
        <taxon>Bacteria</taxon>
        <taxon>Bacillati</taxon>
        <taxon>Actinomycetota</taxon>
        <taxon>Actinomycetes</taxon>
        <taxon>Micrococcales</taxon>
        <taxon>Microbacteriaceae</taxon>
        <taxon>Herbiconiux</taxon>
    </lineage>
</organism>
<protein>
    <submittedName>
        <fullName evidence="1">Uncharacterized protein</fullName>
    </submittedName>
</protein>
<keyword evidence="2" id="KW-1185">Reference proteome</keyword>
<proteinExistence type="predicted"/>
<evidence type="ECO:0000313" key="1">
    <source>
        <dbReference type="EMBL" id="MCS5737434.1"/>
    </source>
</evidence>
<name>A0ABT2HBW1_9MICO</name>
<gene>
    <name evidence="1" type="ORF">N1032_27265</name>
</gene>
<dbReference type="Proteomes" id="UP001165586">
    <property type="component" value="Unassembled WGS sequence"/>
</dbReference>
<comment type="caution">
    <text evidence="1">The sequence shown here is derived from an EMBL/GenBank/DDBJ whole genome shotgun (WGS) entry which is preliminary data.</text>
</comment>
<dbReference type="EMBL" id="JANLCJ010000703">
    <property type="protein sequence ID" value="MCS5737434.1"/>
    <property type="molecule type" value="Genomic_DNA"/>
</dbReference>
<sequence>TTNVHYCGENNDGCILPVQNFWVGCGKRFKEPTAIAWQQHSYTTGCGHDRDDDLSSYYMEPVIEGFDELISEEFNESIFNAVFGGTLGQGDALIDRPGGEKVENLVARFFREVSTPDAYRNRGSNTYCSYWTSDRALYDETSSYYSVKNPKWMETLISLLMEE</sequence>
<accession>A0ABT2HBW1</accession>
<evidence type="ECO:0000313" key="2">
    <source>
        <dbReference type="Proteomes" id="UP001165586"/>
    </source>
</evidence>